<keyword evidence="2" id="KW-1185">Reference proteome</keyword>
<dbReference type="Gene3D" id="3.40.50.1000">
    <property type="entry name" value="HAD superfamily/HAD-like"/>
    <property type="match status" value="1"/>
</dbReference>
<name>A0ABV0BK78_9HYPH</name>
<dbReference type="NCBIfam" id="TIGR01509">
    <property type="entry name" value="HAD-SF-IA-v3"/>
    <property type="match status" value="1"/>
</dbReference>
<dbReference type="NCBIfam" id="TIGR01549">
    <property type="entry name" value="HAD-SF-IA-v1"/>
    <property type="match status" value="1"/>
</dbReference>
<dbReference type="InterPro" id="IPR036412">
    <property type="entry name" value="HAD-like_sf"/>
</dbReference>
<dbReference type="SFLD" id="SFLDG01135">
    <property type="entry name" value="C1.5.6:_HAD__Beta-PGM__Phospha"/>
    <property type="match status" value="1"/>
</dbReference>
<dbReference type="InterPro" id="IPR050155">
    <property type="entry name" value="HAD-like_hydrolase_sf"/>
</dbReference>
<gene>
    <name evidence="1" type="ORF">WJT86_08000</name>
</gene>
<dbReference type="Gene3D" id="1.10.150.240">
    <property type="entry name" value="Putative phosphatase, domain 2"/>
    <property type="match status" value="1"/>
</dbReference>
<dbReference type="GO" id="GO:0016787">
    <property type="term" value="F:hydrolase activity"/>
    <property type="evidence" value="ECO:0007669"/>
    <property type="project" value="UniProtKB-KW"/>
</dbReference>
<sequence length="224" mass="23929">MKLVLFDVDGTLIDSQNIIVASITKAYESVGIEPPTREKALSIVGLSLPAAMEALVGCDGPISEMVEGYKNAIIGYRSSQEIVSPFFEGAKELVERLSSRDDVMIGLATGKARRGVNHILEKNGWQNFFATIQTADSAPSKPNPDMILQAMQETGASPSDVVMIGDTTYDIEMGCNAGVNTIGVSWGYHPTSELIETGAQVIVDTCHDLGQVIDGFIATGQMSK</sequence>
<evidence type="ECO:0000313" key="1">
    <source>
        <dbReference type="EMBL" id="MEN3930998.1"/>
    </source>
</evidence>
<dbReference type="SFLD" id="SFLDS00003">
    <property type="entry name" value="Haloacid_Dehalogenase"/>
    <property type="match status" value="1"/>
</dbReference>
<dbReference type="InterPro" id="IPR041492">
    <property type="entry name" value="HAD_2"/>
</dbReference>
<dbReference type="Pfam" id="PF13419">
    <property type="entry name" value="HAD_2"/>
    <property type="match status" value="1"/>
</dbReference>
<dbReference type="SUPFAM" id="SSF56784">
    <property type="entry name" value="HAD-like"/>
    <property type="match status" value="1"/>
</dbReference>
<dbReference type="InterPro" id="IPR006439">
    <property type="entry name" value="HAD-SF_hydro_IA"/>
</dbReference>
<dbReference type="PANTHER" id="PTHR43434:SF24">
    <property type="entry name" value="HYDROLASE-RELATED"/>
    <property type="match status" value="1"/>
</dbReference>
<evidence type="ECO:0000313" key="2">
    <source>
        <dbReference type="Proteomes" id="UP001418637"/>
    </source>
</evidence>
<accession>A0ABV0BK78</accession>
<dbReference type="RefSeq" id="WP_346337016.1">
    <property type="nucleotide sequence ID" value="NZ_JBBYXI010000002.1"/>
</dbReference>
<protein>
    <submittedName>
        <fullName evidence="1">HAD-IA family hydrolase</fullName>
    </submittedName>
</protein>
<organism evidence="1 2">
    <name type="scientific">Hohaiivirga grylli</name>
    <dbReference type="NCBI Taxonomy" id="3133970"/>
    <lineage>
        <taxon>Bacteria</taxon>
        <taxon>Pseudomonadati</taxon>
        <taxon>Pseudomonadota</taxon>
        <taxon>Alphaproteobacteria</taxon>
        <taxon>Hyphomicrobiales</taxon>
        <taxon>Methylobacteriaceae</taxon>
        <taxon>Hohaiivirga</taxon>
    </lineage>
</organism>
<keyword evidence="1" id="KW-0378">Hydrolase</keyword>
<proteinExistence type="predicted"/>
<dbReference type="InterPro" id="IPR023198">
    <property type="entry name" value="PGP-like_dom2"/>
</dbReference>
<dbReference type="PANTHER" id="PTHR43434">
    <property type="entry name" value="PHOSPHOGLYCOLATE PHOSPHATASE"/>
    <property type="match status" value="1"/>
</dbReference>
<dbReference type="InterPro" id="IPR023214">
    <property type="entry name" value="HAD_sf"/>
</dbReference>
<dbReference type="SFLD" id="SFLDG01129">
    <property type="entry name" value="C1.5:_HAD__Beta-PGM__Phosphata"/>
    <property type="match status" value="1"/>
</dbReference>
<reference evidence="1 2" key="1">
    <citation type="submission" date="2024-04" db="EMBL/GenBank/DDBJ databases">
        <title>A novel species isolated from cricket.</title>
        <authorList>
            <person name="Wang H.-C."/>
        </authorList>
    </citation>
    <scope>NUCLEOTIDE SEQUENCE [LARGE SCALE GENOMIC DNA]</scope>
    <source>
        <strain evidence="1 2">WL0021</strain>
    </source>
</reference>
<comment type="caution">
    <text evidence="1">The sequence shown here is derived from an EMBL/GenBank/DDBJ whole genome shotgun (WGS) entry which is preliminary data.</text>
</comment>
<dbReference type="EMBL" id="JBBYXI010000002">
    <property type="protein sequence ID" value="MEN3930998.1"/>
    <property type="molecule type" value="Genomic_DNA"/>
</dbReference>
<dbReference type="Proteomes" id="UP001418637">
    <property type="component" value="Unassembled WGS sequence"/>
</dbReference>